<keyword evidence="4" id="KW-0336">GPI-anchor</keyword>
<comment type="similarity">
    <text evidence="2">Belongs to the COBRA family.</text>
</comment>
<evidence type="ECO:0000256" key="9">
    <source>
        <dbReference type="SAM" id="Phobius"/>
    </source>
</evidence>
<feature type="signal peptide" evidence="10">
    <location>
        <begin position="1"/>
        <end position="27"/>
    </location>
</feature>
<keyword evidence="9" id="KW-0812">Transmembrane</keyword>
<evidence type="ECO:0000256" key="3">
    <source>
        <dbReference type="ARBA" id="ARBA00022475"/>
    </source>
</evidence>
<evidence type="ECO:0000256" key="7">
    <source>
        <dbReference type="ARBA" id="ARBA00023180"/>
    </source>
</evidence>
<dbReference type="GO" id="GO:0098552">
    <property type="term" value="C:side of membrane"/>
    <property type="evidence" value="ECO:0007669"/>
    <property type="project" value="UniProtKB-KW"/>
</dbReference>
<gene>
    <name evidence="12" type="ORF">FEM48_Zijuj01G0130400</name>
</gene>
<dbReference type="InterPro" id="IPR006918">
    <property type="entry name" value="COBRA_pln"/>
</dbReference>
<evidence type="ECO:0000313" key="12">
    <source>
        <dbReference type="EMBL" id="KAH7545783.1"/>
    </source>
</evidence>
<comment type="subcellular location">
    <subcellularLocation>
        <location evidence="1">Cell membrane</location>
        <topology evidence="1">Lipid-anchor</topology>
        <topology evidence="1">GPI-anchor</topology>
    </subcellularLocation>
</comment>
<feature type="domain" description="COBRA C-terminal" evidence="11">
    <location>
        <begin position="429"/>
        <end position="639"/>
    </location>
</feature>
<evidence type="ECO:0000256" key="8">
    <source>
        <dbReference type="ARBA" id="ARBA00023288"/>
    </source>
</evidence>
<accession>A0A978W1E9</accession>
<keyword evidence="7" id="KW-0325">Glycoprotein</keyword>
<evidence type="ECO:0000259" key="11">
    <source>
        <dbReference type="Pfam" id="PF25079"/>
    </source>
</evidence>
<dbReference type="GO" id="GO:0005886">
    <property type="term" value="C:plasma membrane"/>
    <property type="evidence" value="ECO:0007669"/>
    <property type="project" value="UniProtKB-SubCell"/>
</dbReference>
<evidence type="ECO:0000256" key="6">
    <source>
        <dbReference type="ARBA" id="ARBA00023136"/>
    </source>
</evidence>
<dbReference type="Pfam" id="PF04833">
    <property type="entry name" value="COBRA"/>
    <property type="match status" value="1"/>
</dbReference>
<protein>
    <recommendedName>
        <fullName evidence="11">COBRA C-terminal domain-containing protein</fullName>
    </recommendedName>
</protein>
<proteinExistence type="inferred from homology"/>
<evidence type="ECO:0000256" key="1">
    <source>
        <dbReference type="ARBA" id="ARBA00004609"/>
    </source>
</evidence>
<dbReference type="InterPro" id="IPR056900">
    <property type="entry name" value="COB_C"/>
</dbReference>
<feature type="chain" id="PRO_5038113097" description="COBRA C-terminal domain-containing protein" evidence="10">
    <location>
        <begin position="28"/>
        <end position="668"/>
    </location>
</feature>
<dbReference type="GO" id="GO:0010215">
    <property type="term" value="P:cellulose microfibril organization"/>
    <property type="evidence" value="ECO:0007669"/>
    <property type="project" value="InterPro"/>
</dbReference>
<feature type="transmembrane region" description="Helical" evidence="9">
    <location>
        <begin position="645"/>
        <end position="663"/>
    </location>
</feature>
<dbReference type="Pfam" id="PF25079">
    <property type="entry name" value="COB_C"/>
    <property type="match status" value="1"/>
</dbReference>
<dbReference type="AlphaFoldDB" id="A0A978W1E9"/>
<keyword evidence="8" id="KW-0449">Lipoprotein</keyword>
<evidence type="ECO:0000256" key="4">
    <source>
        <dbReference type="ARBA" id="ARBA00022622"/>
    </source>
</evidence>
<evidence type="ECO:0000256" key="5">
    <source>
        <dbReference type="ARBA" id="ARBA00022729"/>
    </source>
</evidence>
<dbReference type="EMBL" id="JAEACU010000001">
    <property type="protein sequence ID" value="KAH7545783.1"/>
    <property type="molecule type" value="Genomic_DNA"/>
</dbReference>
<evidence type="ECO:0000256" key="10">
    <source>
        <dbReference type="SAM" id="SignalP"/>
    </source>
</evidence>
<dbReference type="PANTHER" id="PTHR31052:SF12">
    <property type="entry name" value="COBRA-LIKE PROTEIN 7"/>
    <property type="match status" value="1"/>
</dbReference>
<dbReference type="Proteomes" id="UP000813462">
    <property type="component" value="Unassembled WGS sequence"/>
</dbReference>
<evidence type="ECO:0000313" key="13">
    <source>
        <dbReference type="Proteomes" id="UP000813462"/>
    </source>
</evidence>
<sequence length="668" mass="74213">MKDMKKSWKVLIFMFFSFSFEFHGGIGAKQKGGGGGGGDDDENVKAAPPPAQDSCNGIFLSYDFVSRKKEYPHLKNASAQSWAFESTATILNTGIYELEAWKMFIGFQHNEILVSADGAVLMDGGDFPAAVGNGTLLSGNSQPDLKTSINTAGDLTQIQVQIPLIGTVFGVKPPGIPMPKTIKLVNDGFQCPAPTRLKSSMHVCCVKNPKYKVKDLKMKFLPRQNGDLSITYDVLQAYGNNYQAQVTIENRNPLGRLVHWNLTWEWMRGEFIYSMKGAYTRRIDALGCIYGPPGQYYKDMDFSKVMNCQKNPIIVDLPPQRANDSEVGKIPYCCRNGSILPVIMDKSKSMSVFQMQVFKIPPDLNRTALYPPEKWKIVGVLNPNYKCGPPIRVDPTEFPDPSGLQTTTTAIATWQIVCNITRPKGSSSRCCVSFSAYYNASVIPCNTCACGCDDTEKCNPSALPLLLPPEALLVPFKNRTSKALAWAKVKHLDVPRTLPCGDNCGVSINWHVSTDYKSGWTVRITLFNWEEINFEDWFVAIQMKKAAQRGYENVYSFNGTLLSEINNTIFFQGLEGLNFLMGQTNGSNPKRDPRVPGKQQSIISFTKKHTPGIQIAKGDGFPAKVFFNGEECSLPKHFPIGNGNILRVNLLLVIFVTLVNFAVMNYHH</sequence>
<reference evidence="12" key="1">
    <citation type="journal article" date="2021" name="Front. Plant Sci.">
        <title>Chromosome-Scale Genome Assembly for Chinese Sour Jujube and Insights Into Its Genome Evolution and Domestication Signature.</title>
        <authorList>
            <person name="Shen L.-Y."/>
            <person name="Luo H."/>
            <person name="Wang X.-L."/>
            <person name="Wang X.-M."/>
            <person name="Qiu X.-J."/>
            <person name="Liu H."/>
            <person name="Zhou S.-S."/>
            <person name="Jia K.-H."/>
            <person name="Nie S."/>
            <person name="Bao Y.-T."/>
            <person name="Zhang R.-G."/>
            <person name="Yun Q.-Z."/>
            <person name="Chai Y.-H."/>
            <person name="Lu J.-Y."/>
            <person name="Li Y."/>
            <person name="Zhao S.-W."/>
            <person name="Mao J.-F."/>
            <person name="Jia S.-G."/>
            <person name="Mao Y.-M."/>
        </authorList>
    </citation>
    <scope>NUCLEOTIDE SEQUENCE</scope>
    <source>
        <strain evidence="12">AT0</strain>
        <tissue evidence="12">Leaf</tissue>
    </source>
</reference>
<keyword evidence="3" id="KW-1003">Cell membrane</keyword>
<dbReference type="PANTHER" id="PTHR31052">
    <property type="entry name" value="COBRA-LIKE PROTEIN 7"/>
    <property type="match status" value="1"/>
</dbReference>
<organism evidence="12 13">
    <name type="scientific">Ziziphus jujuba var. spinosa</name>
    <dbReference type="NCBI Taxonomy" id="714518"/>
    <lineage>
        <taxon>Eukaryota</taxon>
        <taxon>Viridiplantae</taxon>
        <taxon>Streptophyta</taxon>
        <taxon>Embryophyta</taxon>
        <taxon>Tracheophyta</taxon>
        <taxon>Spermatophyta</taxon>
        <taxon>Magnoliopsida</taxon>
        <taxon>eudicotyledons</taxon>
        <taxon>Gunneridae</taxon>
        <taxon>Pentapetalae</taxon>
        <taxon>rosids</taxon>
        <taxon>fabids</taxon>
        <taxon>Rosales</taxon>
        <taxon>Rhamnaceae</taxon>
        <taxon>Paliureae</taxon>
        <taxon>Ziziphus</taxon>
    </lineage>
</organism>
<comment type="caution">
    <text evidence="12">The sequence shown here is derived from an EMBL/GenBank/DDBJ whole genome shotgun (WGS) entry which is preliminary data.</text>
</comment>
<keyword evidence="5 10" id="KW-0732">Signal</keyword>
<keyword evidence="6 9" id="KW-0472">Membrane</keyword>
<evidence type="ECO:0000256" key="2">
    <source>
        <dbReference type="ARBA" id="ARBA00005507"/>
    </source>
</evidence>
<dbReference type="OrthoDB" id="2014623at2759"/>
<keyword evidence="9" id="KW-1133">Transmembrane helix</keyword>
<name>A0A978W1E9_ZIZJJ</name>